<reference evidence="2 3" key="1">
    <citation type="journal article" date="2024" name="G3 (Bethesda)">
        <title>Genome assembly of Hibiscus sabdariffa L. provides insights into metabolisms of medicinal natural products.</title>
        <authorList>
            <person name="Kim T."/>
        </authorList>
    </citation>
    <scope>NUCLEOTIDE SEQUENCE [LARGE SCALE GENOMIC DNA]</scope>
    <source>
        <strain evidence="2">TK-2024</strain>
        <tissue evidence="2">Old leaves</tissue>
    </source>
</reference>
<evidence type="ECO:0000313" key="3">
    <source>
        <dbReference type="Proteomes" id="UP001396334"/>
    </source>
</evidence>
<dbReference type="EMBL" id="JBBPBN010000073">
    <property type="protein sequence ID" value="KAK8984973.1"/>
    <property type="molecule type" value="Genomic_DNA"/>
</dbReference>
<sequence length="309" mass="33990">MWLSFSPWLVRGRVGGCVRRWWVQSFILLLAFTSLQPFIGCQDCLALATLVDPHGCTRMLVTATKAGLWLGVVVVLPPSVHVVDAWRHACPFAWALCDRCLTYLERLNAALFGFARKRFLPQACCLTGPSDHRGCPQRANDLHSGEFFFSLPSLHSCAKFQYRGLVLRCLFVALQGAPCCFFGPLLPTSELSLCCANLHGLLVFVLVSQRGFPTDDGYSQLLSLPPWLSFFGHCELGSLVSRWGPYCCLNLGHVSCFCLRLGALVAASCMVVCTFANRLCYGGMGPPSQAVPPRPNKRTTSHSDPTKAK</sequence>
<organism evidence="2 3">
    <name type="scientific">Hibiscus sabdariffa</name>
    <name type="common">roselle</name>
    <dbReference type="NCBI Taxonomy" id="183260"/>
    <lineage>
        <taxon>Eukaryota</taxon>
        <taxon>Viridiplantae</taxon>
        <taxon>Streptophyta</taxon>
        <taxon>Embryophyta</taxon>
        <taxon>Tracheophyta</taxon>
        <taxon>Spermatophyta</taxon>
        <taxon>Magnoliopsida</taxon>
        <taxon>eudicotyledons</taxon>
        <taxon>Gunneridae</taxon>
        <taxon>Pentapetalae</taxon>
        <taxon>rosids</taxon>
        <taxon>malvids</taxon>
        <taxon>Malvales</taxon>
        <taxon>Malvaceae</taxon>
        <taxon>Malvoideae</taxon>
        <taxon>Hibiscus</taxon>
    </lineage>
</organism>
<comment type="caution">
    <text evidence="2">The sequence shown here is derived from an EMBL/GenBank/DDBJ whole genome shotgun (WGS) entry which is preliminary data.</text>
</comment>
<keyword evidence="3" id="KW-1185">Reference proteome</keyword>
<gene>
    <name evidence="2" type="ORF">V6N11_073123</name>
</gene>
<evidence type="ECO:0000313" key="2">
    <source>
        <dbReference type="EMBL" id="KAK8984973.1"/>
    </source>
</evidence>
<accession>A0ABR2P973</accession>
<protein>
    <submittedName>
        <fullName evidence="2">Uncharacterized protein</fullName>
    </submittedName>
</protein>
<evidence type="ECO:0000256" key="1">
    <source>
        <dbReference type="SAM" id="MobiDB-lite"/>
    </source>
</evidence>
<dbReference type="Proteomes" id="UP001396334">
    <property type="component" value="Unassembled WGS sequence"/>
</dbReference>
<name>A0ABR2P973_9ROSI</name>
<feature type="region of interest" description="Disordered" evidence="1">
    <location>
        <begin position="287"/>
        <end position="309"/>
    </location>
</feature>
<proteinExistence type="predicted"/>